<comment type="caution">
    <text evidence="1">The sequence shown here is derived from an EMBL/GenBank/DDBJ whole genome shotgun (WGS) entry which is preliminary data.</text>
</comment>
<dbReference type="RefSeq" id="WP_204653658.1">
    <property type="nucleotide sequence ID" value="NZ_JAFBFD010000011.1"/>
</dbReference>
<reference evidence="2" key="1">
    <citation type="journal article" date="2019" name="Int. J. Syst. Evol. Microbiol.">
        <title>The Global Catalogue of Microorganisms (GCM) 10K type strain sequencing project: providing services to taxonomists for standard genome sequencing and annotation.</title>
        <authorList>
            <consortium name="The Broad Institute Genomics Platform"/>
            <consortium name="The Broad Institute Genome Sequencing Center for Infectious Disease"/>
            <person name="Wu L."/>
            <person name="Ma J."/>
        </authorList>
    </citation>
    <scope>NUCLEOTIDE SEQUENCE [LARGE SCALE GENOMIC DNA]</scope>
    <source>
        <strain evidence="2">CGMCC 1.19032</strain>
    </source>
</reference>
<keyword evidence="2" id="KW-1185">Reference proteome</keyword>
<proteinExistence type="predicted"/>
<dbReference type="EMBL" id="JBHSGS010000062">
    <property type="protein sequence ID" value="MFC4720286.1"/>
    <property type="molecule type" value="Genomic_DNA"/>
</dbReference>
<organism evidence="1 2">
    <name type="scientific">Enterococcus lemanii</name>
    <dbReference type="NCBI Taxonomy" id="1159752"/>
    <lineage>
        <taxon>Bacteria</taxon>
        <taxon>Bacillati</taxon>
        <taxon>Bacillota</taxon>
        <taxon>Bacilli</taxon>
        <taxon>Lactobacillales</taxon>
        <taxon>Enterococcaceae</taxon>
        <taxon>Enterococcus</taxon>
    </lineage>
</organism>
<sequence length="146" mass="17128">MEIKSRLNVPAPFFYKKVIDSALYDIAQATNKNLKEKELEGFEYIKTFANKDQAKIKIERVNKDRCYHFKTSTNKNIFKVVYQISELDENSCQIAYQETMESVGIIQQVNDLLVGIILGYFKKKQFKAMLARIESTYLSREEYTQN</sequence>
<protein>
    <submittedName>
        <fullName evidence="1">DUF3284 domain-containing protein</fullName>
    </submittedName>
</protein>
<evidence type="ECO:0000313" key="1">
    <source>
        <dbReference type="EMBL" id="MFC4720286.1"/>
    </source>
</evidence>
<dbReference type="Pfam" id="PF11687">
    <property type="entry name" value="DUF3284"/>
    <property type="match status" value="1"/>
</dbReference>
<evidence type="ECO:0000313" key="2">
    <source>
        <dbReference type="Proteomes" id="UP001595969"/>
    </source>
</evidence>
<accession>A0ABV9MWC1</accession>
<gene>
    <name evidence="1" type="ORF">ACFO5I_11190</name>
</gene>
<name>A0ABV9MWC1_9ENTE</name>
<dbReference type="Proteomes" id="UP001595969">
    <property type="component" value="Unassembled WGS sequence"/>
</dbReference>
<dbReference type="InterPro" id="IPR021701">
    <property type="entry name" value="DUF3284"/>
</dbReference>